<dbReference type="KEGG" id="cur:cu1081"/>
<feature type="transmembrane region" description="Helical" evidence="1">
    <location>
        <begin position="52"/>
        <end position="78"/>
    </location>
</feature>
<protein>
    <submittedName>
        <fullName evidence="2">Putative ABC transport system, permease protein</fullName>
    </submittedName>
</protein>
<evidence type="ECO:0000313" key="2">
    <source>
        <dbReference type="EMBL" id="CAQ05041.1"/>
    </source>
</evidence>
<keyword evidence="1" id="KW-1133">Transmembrane helix</keyword>
<accession>B1VH00</accession>
<proteinExistence type="predicted"/>
<dbReference type="RefSeq" id="WP_012360329.1">
    <property type="nucleotide sequence ID" value="NC_010545.1"/>
</dbReference>
<sequence length="102" mass="11039">MSTTLRFTGHELLRLRRDMATLLFSIGLPIFFYLIFGALQDYGDQKINGGNLAAFVMLGMAFYAGVVGAVGAAGSAVTDNRSGWSAYRAPRTGPNYRTDHDG</sequence>
<dbReference type="STRING" id="504474.cu1081"/>
<feature type="transmembrane region" description="Helical" evidence="1">
    <location>
        <begin position="20"/>
        <end position="40"/>
    </location>
</feature>
<dbReference type="AlphaFoldDB" id="B1VH00"/>
<dbReference type="HOGENOM" id="CLU_2272662_0_0_11"/>
<organism evidence="2 3">
    <name type="scientific">Corynebacterium urealyticum (strain ATCC 43042 / DSM 7109)</name>
    <dbReference type="NCBI Taxonomy" id="504474"/>
    <lineage>
        <taxon>Bacteria</taxon>
        <taxon>Bacillati</taxon>
        <taxon>Actinomycetota</taxon>
        <taxon>Actinomycetes</taxon>
        <taxon>Mycobacteriales</taxon>
        <taxon>Corynebacteriaceae</taxon>
        <taxon>Corynebacterium</taxon>
    </lineage>
</organism>
<keyword evidence="1" id="KW-0472">Membrane</keyword>
<name>B1VH00_CORU7</name>
<reference evidence="2 3" key="1">
    <citation type="journal article" date="2008" name="J. Biotechnol.">
        <title>The lifestyle of Corynebacterium urealyticum derived from its complete genome sequence established by pyrosequencing.</title>
        <authorList>
            <person name="Tauch A."/>
            <person name="Trost E."/>
            <person name="Tilker A."/>
            <person name="Ludewig U."/>
            <person name="Schneiker S."/>
            <person name="Goesmann A."/>
            <person name="Arnold W."/>
            <person name="Bekel T."/>
            <person name="Brinkrolf K."/>
            <person name="Brune I."/>
            <person name="Goetker S."/>
            <person name="Kalinowski J."/>
            <person name="Kamp P.-B."/>
            <person name="Lobo F.P."/>
            <person name="Viehoever P."/>
            <person name="Weisshaar B."/>
            <person name="Soriano F."/>
            <person name="Droege M."/>
            <person name="Puehler A."/>
        </authorList>
    </citation>
    <scope>NUCLEOTIDE SEQUENCE [LARGE SCALE GENOMIC DNA]</scope>
    <source>
        <strain evidence="3">ATCC 43042 / DSM 7109</strain>
    </source>
</reference>
<dbReference type="EMBL" id="AM942444">
    <property type="protein sequence ID" value="CAQ05041.1"/>
    <property type="molecule type" value="Genomic_DNA"/>
</dbReference>
<gene>
    <name evidence="2" type="ordered locus">cu1081</name>
</gene>
<evidence type="ECO:0000313" key="3">
    <source>
        <dbReference type="Proteomes" id="UP000001727"/>
    </source>
</evidence>
<dbReference type="GeneID" id="60603858"/>
<dbReference type="eggNOG" id="COG0842">
    <property type="taxonomic scope" value="Bacteria"/>
</dbReference>
<keyword evidence="3" id="KW-1185">Reference proteome</keyword>
<keyword evidence="1" id="KW-0812">Transmembrane</keyword>
<dbReference type="Proteomes" id="UP000001727">
    <property type="component" value="Chromosome"/>
</dbReference>
<evidence type="ECO:0000256" key="1">
    <source>
        <dbReference type="SAM" id="Phobius"/>
    </source>
</evidence>